<dbReference type="Proteomes" id="UP000025227">
    <property type="component" value="Unplaced"/>
</dbReference>
<name>A0A7I4Z0H7_HAECO</name>
<evidence type="ECO:0000313" key="2">
    <source>
        <dbReference type="WBParaSite" id="HCON_00169090-00001"/>
    </source>
</evidence>
<protein>
    <submittedName>
        <fullName evidence="2">Mediator of RNA polymerase II transcription subunit 13</fullName>
    </submittedName>
</protein>
<evidence type="ECO:0000313" key="1">
    <source>
        <dbReference type="Proteomes" id="UP000025227"/>
    </source>
</evidence>
<proteinExistence type="predicted"/>
<dbReference type="WBParaSite" id="HCON_00169090-00001">
    <property type="protein sequence ID" value="HCON_00169090-00001"/>
    <property type="gene ID" value="HCON_00169090"/>
</dbReference>
<organism evidence="1 2">
    <name type="scientific">Haemonchus contortus</name>
    <name type="common">Barber pole worm</name>
    <dbReference type="NCBI Taxonomy" id="6289"/>
    <lineage>
        <taxon>Eukaryota</taxon>
        <taxon>Metazoa</taxon>
        <taxon>Ecdysozoa</taxon>
        <taxon>Nematoda</taxon>
        <taxon>Chromadorea</taxon>
        <taxon>Rhabditida</taxon>
        <taxon>Rhabditina</taxon>
        <taxon>Rhabditomorpha</taxon>
        <taxon>Strongyloidea</taxon>
        <taxon>Trichostrongylidae</taxon>
        <taxon>Haemonchus</taxon>
    </lineage>
</organism>
<reference evidence="2" key="1">
    <citation type="submission" date="2020-12" db="UniProtKB">
        <authorList>
            <consortium name="WormBaseParasite"/>
        </authorList>
    </citation>
    <scope>IDENTIFICATION</scope>
    <source>
        <strain evidence="2">MHco3</strain>
    </source>
</reference>
<dbReference type="AlphaFoldDB" id="A0A7I4Z0H7"/>
<keyword evidence="1" id="KW-1185">Reference proteome</keyword>
<accession>A0A7I4Z0H7</accession>
<sequence length="89" mass="10315">MATATQYPSLILRSMEDYRFLVIEIDCITNSAIAFPPLRQLLSNVVDQDQLQTWSSSLSVIWHRSYIGLDCEVERTRFLYSTEQLVTEP</sequence>